<sequence>MPRRFAPARALEHFAETPVELSDEESAGEEIPFQEAANNAAEEPEPEAEEGDESGDDEEDVYVVEKILGHGYAKDGTVLYTVKWKGYEGEEDQTEEPEDNLEGAPEALAEYFEIIGGRPEKQEKPARKRKSVGASTATSDRTSKKARRSRGAGNGTPTTDTTIPNWVPKSGNWDKDIESVDTIMREPGTGDLHAYLNWKNGKKSKVPMPQCYEKCPMKMLQFYEKHLVFKEG</sequence>
<feature type="domain" description="Chromo" evidence="5">
    <location>
        <begin position="62"/>
        <end position="123"/>
    </location>
</feature>
<dbReference type="CDD" id="cd00024">
    <property type="entry name" value="CD_CSD"/>
    <property type="match status" value="1"/>
</dbReference>
<feature type="region of interest" description="Disordered" evidence="4">
    <location>
        <begin position="1"/>
        <end position="60"/>
    </location>
</feature>
<dbReference type="GO" id="GO:0006338">
    <property type="term" value="P:chromatin remodeling"/>
    <property type="evidence" value="ECO:0007669"/>
    <property type="project" value="UniProtKB-ARBA"/>
</dbReference>
<reference evidence="6 7" key="1">
    <citation type="submission" date="2017-10" db="EMBL/GenBank/DDBJ databases">
        <title>Comparative genomics in systemic dimorphic fungi from Ajellomycetaceae.</title>
        <authorList>
            <person name="Munoz J.F."/>
            <person name="Mcewen J.G."/>
            <person name="Clay O.K."/>
            <person name="Cuomo C.A."/>
        </authorList>
    </citation>
    <scope>NUCLEOTIDE SEQUENCE [LARGE SCALE GENOMIC DNA]</scope>
    <source>
        <strain evidence="6 7">UAMH7299</strain>
    </source>
</reference>
<dbReference type="InterPro" id="IPR016197">
    <property type="entry name" value="Chromo-like_dom_sf"/>
</dbReference>
<dbReference type="PANTHER" id="PTHR22812">
    <property type="entry name" value="CHROMOBOX PROTEIN"/>
    <property type="match status" value="1"/>
</dbReference>
<dbReference type="Pfam" id="PF00385">
    <property type="entry name" value="Chromo"/>
    <property type="match status" value="1"/>
</dbReference>
<comment type="caution">
    <text evidence="6">The sequence shown here is derived from an EMBL/GenBank/DDBJ whole genome shotgun (WGS) entry which is preliminary data.</text>
</comment>
<proteinExistence type="predicted"/>
<dbReference type="Gene3D" id="2.40.50.40">
    <property type="match status" value="2"/>
</dbReference>
<evidence type="ECO:0000256" key="2">
    <source>
        <dbReference type="ARBA" id="ARBA00011353"/>
    </source>
</evidence>
<dbReference type="SUPFAM" id="SSF54160">
    <property type="entry name" value="Chromo domain-like"/>
    <property type="match status" value="2"/>
</dbReference>
<evidence type="ECO:0000313" key="6">
    <source>
        <dbReference type="EMBL" id="PGH17372.1"/>
    </source>
</evidence>
<dbReference type="SMART" id="SM00300">
    <property type="entry name" value="ChSh"/>
    <property type="match status" value="1"/>
</dbReference>
<dbReference type="Pfam" id="PF01393">
    <property type="entry name" value="Chromo_shadow"/>
    <property type="match status" value="1"/>
</dbReference>
<dbReference type="OrthoDB" id="433924at2759"/>
<protein>
    <recommendedName>
        <fullName evidence="5">Chromo domain-containing protein</fullName>
    </recommendedName>
</protein>
<evidence type="ECO:0000256" key="3">
    <source>
        <dbReference type="ARBA" id="ARBA00023242"/>
    </source>
</evidence>
<dbReference type="SMART" id="SM00298">
    <property type="entry name" value="CHROMO"/>
    <property type="match status" value="1"/>
</dbReference>
<evidence type="ECO:0000313" key="7">
    <source>
        <dbReference type="Proteomes" id="UP000224634"/>
    </source>
</evidence>
<dbReference type="InterPro" id="IPR000953">
    <property type="entry name" value="Chromo/chromo_shadow_dom"/>
</dbReference>
<accession>A0A2B7Y932</accession>
<feature type="compositionally biased region" description="Polar residues" evidence="4">
    <location>
        <begin position="155"/>
        <end position="164"/>
    </location>
</feature>
<dbReference type="EMBL" id="PDNA01000065">
    <property type="protein sequence ID" value="PGH17372.1"/>
    <property type="molecule type" value="Genomic_DNA"/>
</dbReference>
<comment type="subunit">
    <text evidence="2">Component of the NuA4 histone acetyltransferase complex.</text>
</comment>
<feature type="compositionally biased region" description="Acidic residues" evidence="4">
    <location>
        <begin position="42"/>
        <end position="60"/>
    </location>
</feature>
<gene>
    <name evidence="6" type="ORF">AJ80_04827</name>
</gene>
<feature type="compositionally biased region" description="Acidic residues" evidence="4">
    <location>
        <begin position="89"/>
        <end position="101"/>
    </location>
</feature>
<evidence type="ECO:0000256" key="1">
    <source>
        <dbReference type="ARBA" id="ARBA00004123"/>
    </source>
</evidence>
<dbReference type="Proteomes" id="UP000224634">
    <property type="component" value="Unassembled WGS sequence"/>
</dbReference>
<name>A0A2B7Y932_POLH7</name>
<dbReference type="STRING" id="1447883.A0A2B7Y932"/>
<dbReference type="PROSITE" id="PS50013">
    <property type="entry name" value="CHROMO_2"/>
    <property type="match status" value="1"/>
</dbReference>
<evidence type="ECO:0000259" key="5">
    <source>
        <dbReference type="PROSITE" id="PS50013"/>
    </source>
</evidence>
<dbReference type="AlphaFoldDB" id="A0A2B7Y932"/>
<keyword evidence="7" id="KW-1185">Reference proteome</keyword>
<dbReference type="GO" id="GO:0005634">
    <property type="term" value="C:nucleus"/>
    <property type="evidence" value="ECO:0007669"/>
    <property type="project" value="UniProtKB-SubCell"/>
</dbReference>
<evidence type="ECO:0000256" key="4">
    <source>
        <dbReference type="SAM" id="MobiDB-lite"/>
    </source>
</evidence>
<organism evidence="6 7">
    <name type="scientific">Polytolypa hystricis (strain UAMH7299)</name>
    <dbReference type="NCBI Taxonomy" id="1447883"/>
    <lineage>
        <taxon>Eukaryota</taxon>
        <taxon>Fungi</taxon>
        <taxon>Dikarya</taxon>
        <taxon>Ascomycota</taxon>
        <taxon>Pezizomycotina</taxon>
        <taxon>Eurotiomycetes</taxon>
        <taxon>Eurotiomycetidae</taxon>
        <taxon>Onygenales</taxon>
        <taxon>Onygenales incertae sedis</taxon>
        <taxon>Polytolypa</taxon>
    </lineage>
</organism>
<feature type="region of interest" description="Disordered" evidence="4">
    <location>
        <begin position="89"/>
        <end position="173"/>
    </location>
</feature>
<comment type="subcellular location">
    <subcellularLocation>
        <location evidence="1">Nucleus</location>
    </subcellularLocation>
</comment>
<dbReference type="InterPro" id="IPR008251">
    <property type="entry name" value="Chromo_shadow_dom"/>
</dbReference>
<dbReference type="InterPro" id="IPR051219">
    <property type="entry name" value="Heterochromatin_chromo-domain"/>
</dbReference>
<dbReference type="InterPro" id="IPR023780">
    <property type="entry name" value="Chromo_domain"/>
</dbReference>
<keyword evidence="3" id="KW-0539">Nucleus</keyword>